<evidence type="ECO:0000256" key="6">
    <source>
        <dbReference type="ARBA" id="ARBA00022840"/>
    </source>
</evidence>
<dbReference type="EMBL" id="CP098810">
    <property type="protein sequence ID" value="USJ28524.1"/>
    <property type="molecule type" value="Genomic_DNA"/>
</dbReference>
<dbReference type="Gene3D" id="2.40.50.100">
    <property type="match status" value="1"/>
</dbReference>
<dbReference type="GO" id="GO:0022857">
    <property type="term" value="F:transmembrane transporter activity"/>
    <property type="evidence" value="ECO:0007669"/>
    <property type="project" value="InterPro"/>
</dbReference>
<dbReference type="GO" id="GO:0016887">
    <property type="term" value="F:ATP hydrolysis activity"/>
    <property type="evidence" value="ECO:0007669"/>
    <property type="project" value="InterPro"/>
</dbReference>
<evidence type="ECO:0000256" key="4">
    <source>
        <dbReference type="ARBA" id="ARBA00022475"/>
    </source>
</evidence>
<dbReference type="RefSeq" id="WP_252161592.1">
    <property type="nucleotide sequence ID" value="NZ_CP098810.1"/>
</dbReference>
<dbReference type="SMART" id="SM00382">
    <property type="entry name" value="AAA"/>
    <property type="match status" value="1"/>
</dbReference>
<feature type="domain" description="ABC transporter" evidence="9">
    <location>
        <begin position="13"/>
        <end position="247"/>
    </location>
</feature>
<evidence type="ECO:0000313" key="11">
    <source>
        <dbReference type="Proteomes" id="UP001055460"/>
    </source>
</evidence>
<keyword evidence="10" id="KW-0614">Plasmid</keyword>
<dbReference type="InterPro" id="IPR017871">
    <property type="entry name" value="ABC_transporter-like_CS"/>
</dbReference>
<dbReference type="PROSITE" id="PS00211">
    <property type="entry name" value="ABC_TRANSPORTER_1"/>
    <property type="match status" value="1"/>
</dbReference>
<dbReference type="GO" id="GO:0005524">
    <property type="term" value="F:ATP binding"/>
    <property type="evidence" value="ECO:0007669"/>
    <property type="project" value="UniProtKB-KW"/>
</dbReference>
<evidence type="ECO:0000256" key="3">
    <source>
        <dbReference type="ARBA" id="ARBA00022448"/>
    </source>
</evidence>
<keyword evidence="3" id="KW-0813">Transport</keyword>
<dbReference type="GO" id="GO:0015697">
    <property type="term" value="P:quaternary ammonium group transport"/>
    <property type="evidence" value="ECO:0007669"/>
    <property type="project" value="UniProtKB-ARBA"/>
</dbReference>
<dbReference type="InterPro" id="IPR047641">
    <property type="entry name" value="ABC_transpr_MalK/UgpC-like"/>
</dbReference>
<evidence type="ECO:0000256" key="7">
    <source>
        <dbReference type="ARBA" id="ARBA00022967"/>
    </source>
</evidence>
<dbReference type="PANTHER" id="PTHR43875:SF15">
    <property type="entry name" value="TREHALOSE IMPORT ATP-BINDING PROTEIN SUGC"/>
    <property type="match status" value="1"/>
</dbReference>
<dbReference type="Pfam" id="PF00005">
    <property type="entry name" value="ABC_tran"/>
    <property type="match status" value="1"/>
</dbReference>
<gene>
    <name evidence="10" type="ORF">NE863_35265</name>
</gene>
<name>A0A9Q9DEB5_ENSAD</name>
<keyword evidence="6 10" id="KW-0067">ATP-binding</keyword>
<keyword evidence="7" id="KW-1278">Translocase</keyword>
<evidence type="ECO:0000256" key="5">
    <source>
        <dbReference type="ARBA" id="ARBA00022741"/>
    </source>
</evidence>
<dbReference type="InterPro" id="IPR003439">
    <property type="entry name" value="ABC_transporter-like_ATP-bd"/>
</dbReference>
<evidence type="ECO:0000313" key="10">
    <source>
        <dbReference type="EMBL" id="USJ28524.1"/>
    </source>
</evidence>
<keyword evidence="8" id="KW-0472">Membrane</keyword>
<dbReference type="FunFam" id="3.40.50.300:FF:000425">
    <property type="entry name" value="Probable ABC transporter, ATP-binding subunit"/>
    <property type="match status" value="1"/>
</dbReference>
<dbReference type="InterPro" id="IPR027417">
    <property type="entry name" value="P-loop_NTPase"/>
</dbReference>
<proteinExistence type="inferred from homology"/>
<dbReference type="Pfam" id="PF08402">
    <property type="entry name" value="TOBE_2"/>
    <property type="match status" value="1"/>
</dbReference>
<comment type="similarity">
    <text evidence="2">Belongs to the ABC transporter superfamily.</text>
</comment>
<keyword evidence="4" id="KW-1003">Cell membrane</keyword>
<evidence type="ECO:0000256" key="1">
    <source>
        <dbReference type="ARBA" id="ARBA00004417"/>
    </source>
</evidence>
<dbReference type="AlphaFoldDB" id="A0A9Q9DEB5"/>
<accession>A0A9Q9DEB5</accession>
<dbReference type="PANTHER" id="PTHR43875">
    <property type="entry name" value="MALTODEXTRIN IMPORT ATP-BINDING PROTEIN MSMX"/>
    <property type="match status" value="1"/>
</dbReference>
<dbReference type="Proteomes" id="UP001055460">
    <property type="component" value="Plasmid pC"/>
</dbReference>
<dbReference type="InterPro" id="IPR008995">
    <property type="entry name" value="Mo/tungstate-bd_C_term_dom"/>
</dbReference>
<comment type="subcellular location">
    <subcellularLocation>
        <location evidence="1">Cell inner membrane</location>
        <topology evidence="1">Peripheral membrane protein</topology>
    </subcellularLocation>
</comment>
<organism evidence="10 11">
    <name type="scientific">Ensifer adhaerens</name>
    <name type="common">Sinorhizobium morelense</name>
    <dbReference type="NCBI Taxonomy" id="106592"/>
    <lineage>
        <taxon>Bacteria</taxon>
        <taxon>Pseudomonadati</taxon>
        <taxon>Pseudomonadota</taxon>
        <taxon>Alphaproteobacteria</taxon>
        <taxon>Hyphomicrobiales</taxon>
        <taxon>Rhizobiaceae</taxon>
        <taxon>Sinorhizobium/Ensifer group</taxon>
        <taxon>Ensifer</taxon>
    </lineage>
</organism>
<evidence type="ECO:0000259" key="9">
    <source>
        <dbReference type="PROSITE" id="PS50893"/>
    </source>
</evidence>
<dbReference type="PROSITE" id="PS50893">
    <property type="entry name" value="ABC_TRANSPORTER_2"/>
    <property type="match status" value="1"/>
</dbReference>
<sequence>MDGIVNNSSFPQLRLDGIHKTLGNKSIVSGADLTVKVGESIVLLGPSGCGKSTTLRMVAGFIEPDAGRISIEGKLVSGDGISIPTEKRRLGMVFQSYAVWPHKSVFENVAFGLRIAGDDRQAIQQKVQKVLELVHLDKLADRYPNELSGGQQQRVALARAIVGEPRLLLLDEPLSNLDASLREELRIELRRLHKEKGMTMLYVTHDQEEALVLADRIAVMDGGKIVQFDVPEVVYNRPASTFVASFIGSPNMLAGRVAHKDESGSQLGVQTDIAWQILGQGGRDFVAQCRGQERVTVVIRPEDLQLTDDTDGFAAHVVDVAFLGTSYETTVDVNGTRLRARTRTRPVFQDGMTKLQVKPAAAWVVPCQ</sequence>
<dbReference type="SUPFAM" id="SSF52540">
    <property type="entry name" value="P-loop containing nucleoside triphosphate hydrolases"/>
    <property type="match status" value="1"/>
</dbReference>
<geneLocation type="plasmid" evidence="10 11">
    <name>pC</name>
</geneLocation>
<dbReference type="GO" id="GO:0055052">
    <property type="term" value="C:ATP-binding cassette (ABC) transporter complex, substrate-binding subunit-containing"/>
    <property type="evidence" value="ECO:0007669"/>
    <property type="project" value="TreeGrafter"/>
</dbReference>
<dbReference type="Gene3D" id="3.40.50.300">
    <property type="entry name" value="P-loop containing nucleotide triphosphate hydrolases"/>
    <property type="match status" value="1"/>
</dbReference>
<keyword evidence="5" id="KW-0547">Nucleotide-binding</keyword>
<dbReference type="InterPro" id="IPR003593">
    <property type="entry name" value="AAA+_ATPase"/>
</dbReference>
<dbReference type="InterPro" id="IPR013611">
    <property type="entry name" value="Transp-assoc_OB_typ2"/>
</dbReference>
<evidence type="ECO:0000256" key="2">
    <source>
        <dbReference type="ARBA" id="ARBA00005417"/>
    </source>
</evidence>
<evidence type="ECO:0000256" key="8">
    <source>
        <dbReference type="ARBA" id="ARBA00023136"/>
    </source>
</evidence>
<protein>
    <submittedName>
        <fullName evidence="10">ABC transporter ATP-binding protein</fullName>
    </submittedName>
</protein>
<dbReference type="SUPFAM" id="SSF50331">
    <property type="entry name" value="MOP-like"/>
    <property type="match status" value="1"/>
</dbReference>
<reference evidence="10" key="1">
    <citation type="submission" date="2022-06" db="EMBL/GenBank/DDBJ databases">
        <title>Physiological and biochemical characterization and genomic elucidation of a strain of the genus Ensifer adhaerens M8 that combines arsenic oxidation and chromium reduction.</title>
        <authorList>
            <person name="Li X."/>
            <person name="Yu c."/>
        </authorList>
    </citation>
    <scope>NUCLEOTIDE SEQUENCE</scope>
    <source>
        <strain evidence="10">M8</strain>
        <plasmid evidence="10">pC</plasmid>
    </source>
</reference>